<proteinExistence type="predicted"/>
<feature type="transmembrane region" description="Helical" evidence="8">
    <location>
        <begin position="239"/>
        <end position="259"/>
    </location>
</feature>
<keyword evidence="2 8" id="KW-0812">Transmembrane</keyword>
<name>A0A9J6BWI0_POLVA</name>
<organism evidence="11 12">
    <name type="scientific">Polypedilum vanderplanki</name>
    <name type="common">Sleeping chironomid midge</name>
    <dbReference type="NCBI Taxonomy" id="319348"/>
    <lineage>
        <taxon>Eukaryota</taxon>
        <taxon>Metazoa</taxon>
        <taxon>Ecdysozoa</taxon>
        <taxon>Arthropoda</taxon>
        <taxon>Hexapoda</taxon>
        <taxon>Insecta</taxon>
        <taxon>Pterygota</taxon>
        <taxon>Neoptera</taxon>
        <taxon>Endopterygota</taxon>
        <taxon>Diptera</taxon>
        <taxon>Nematocera</taxon>
        <taxon>Chironomoidea</taxon>
        <taxon>Chironomidae</taxon>
        <taxon>Chironominae</taxon>
        <taxon>Polypedilum</taxon>
        <taxon>Polypedilum</taxon>
    </lineage>
</organism>
<dbReference type="GO" id="GO:0072594">
    <property type="term" value="P:establishment of protein localization to organelle"/>
    <property type="evidence" value="ECO:0007669"/>
    <property type="project" value="TreeGrafter"/>
</dbReference>
<dbReference type="OrthoDB" id="6248302at2759"/>
<dbReference type="PANTHER" id="PTHR11506">
    <property type="entry name" value="LYSOSOME-ASSOCIATED MEMBRANE GLYCOPROTEIN"/>
    <property type="match status" value="1"/>
</dbReference>
<dbReference type="EMBL" id="JADBJN010000003">
    <property type="protein sequence ID" value="KAG5673877.1"/>
    <property type="molecule type" value="Genomic_DNA"/>
</dbReference>
<evidence type="ECO:0000313" key="11">
    <source>
        <dbReference type="EMBL" id="KAG5673877.1"/>
    </source>
</evidence>
<evidence type="ECO:0000256" key="2">
    <source>
        <dbReference type="ARBA" id="ARBA00022692"/>
    </source>
</evidence>
<evidence type="ECO:0000256" key="9">
    <source>
        <dbReference type="SAM" id="SignalP"/>
    </source>
</evidence>
<evidence type="ECO:0000256" key="1">
    <source>
        <dbReference type="ARBA" id="ARBA00004530"/>
    </source>
</evidence>
<feature type="chain" id="PRO_5039937231" description="Lysosome-associated membrane glycoprotein 2-like luminal domain-containing protein" evidence="9">
    <location>
        <begin position="23"/>
        <end position="273"/>
    </location>
</feature>
<gene>
    <name evidence="11" type="ORF">PVAND_003886</name>
</gene>
<evidence type="ECO:0000256" key="8">
    <source>
        <dbReference type="SAM" id="Phobius"/>
    </source>
</evidence>
<keyword evidence="4" id="KW-0967">Endosome</keyword>
<keyword evidence="12" id="KW-1185">Reference proteome</keyword>
<dbReference type="GO" id="GO:0031902">
    <property type="term" value="C:late endosome membrane"/>
    <property type="evidence" value="ECO:0007669"/>
    <property type="project" value="TreeGrafter"/>
</dbReference>
<evidence type="ECO:0000256" key="4">
    <source>
        <dbReference type="ARBA" id="ARBA00022753"/>
    </source>
</evidence>
<keyword evidence="6 8" id="KW-0472">Membrane</keyword>
<evidence type="ECO:0000256" key="7">
    <source>
        <dbReference type="ARBA" id="ARBA00023180"/>
    </source>
</evidence>
<keyword evidence="5 8" id="KW-1133">Transmembrane helix</keyword>
<comment type="caution">
    <text evidence="11">The sequence shown here is derived from an EMBL/GenBank/DDBJ whole genome shotgun (WGS) entry which is preliminary data.</text>
</comment>
<dbReference type="InterPro" id="IPR002000">
    <property type="entry name" value="Lysosome-assoc_membr_glycop"/>
</dbReference>
<dbReference type="PANTHER" id="PTHR11506:SF40">
    <property type="entry name" value="LYSOSOME-ASSOCIATED MEMBRANE GLYCOPROTEIN 5"/>
    <property type="match status" value="1"/>
</dbReference>
<protein>
    <recommendedName>
        <fullName evidence="10">Lysosome-associated membrane glycoprotein 2-like luminal domain-containing protein</fullName>
    </recommendedName>
</protein>
<comment type="subcellular location">
    <subcellularLocation>
        <location evidence="1">Endosome membrane</location>
        <topology evidence="1">Single-pass type I membrane protein</topology>
    </subcellularLocation>
</comment>
<keyword evidence="7" id="KW-0325">Glycoprotein</keyword>
<evidence type="ECO:0000256" key="6">
    <source>
        <dbReference type="ARBA" id="ARBA00023136"/>
    </source>
</evidence>
<dbReference type="Proteomes" id="UP001107558">
    <property type="component" value="Chromosome 3"/>
</dbReference>
<evidence type="ECO:0000256" key="5">
    <source>
        <dbReference type="ARBA" id="ARBA00022989"/>
    </source>
</evidence>
<dbReference type="Gene3D" id="2.40.160.110">
    <property type="match status" value="1"/>
</dbReference>
<reference evidence="11" key="1">
    <citation type="submission" date="2021-03" db="EMBL/GenBank/DDBJ databases">
        <title>Chromosome level genome of the anhydrobiotic midge Polypedilum vanderplanki.</title>
        <authorList>
            <person name="Yoshida Y."/>
            <person name="Kikawada T."/>
            <person name="Gusev O."/>
        </authorList>
    </citation>
    <scope>NUCLEOTIDE SEQUENCE</scope>
    <source>
        <strain evidence="11">NIAS01</strain>
        <tissue evidence="11">Whole body or cell culture</tissue>
    </source>
</reference>
<feature type="signal peptide" evidence="9">
    <location>
        <begin position="1"/>
        <end position="22"/>
    </location>
</feature>
<evidence type="ECO:0000256" key="3">
    <source>
        <dbReference type="ARBA" id="ARBA00022729"/>
    </source>
</evidence>
<feature type="domain" description="Lysosome-associated membrane glycoprotein 2-like luminal" evidence="10">
    <location>
        <begin position="52"/>
        <end position="187"/>
    </location>
</feature>
<keyword evidence="3 9" id="KW-0732">Signal</keyword>
<sequence>MQFSNLWNVFALLGLISQAAVALQLEGLVTKKPRVSKYTMKPQAPTNPPSSVSFYRVNTTSGNTCILIRTDALLSIQYRDKLNEDREADIYLPDNPQLSGVCDNSDESSISISFRGFTVTMNFEKTPGGERWFVNNVAVSYSSSNPLFEHIDRPNLNVKLSTPPHTFLFPTPIGKSFECNTEQVITMYAQDENDRSGHLAKLLLRDLRLQGFMYKAAGQWGPPFICTPTGTYRDESAPFYLGTVLAIACICTVAGYGIWRYMKIKKYQYGTMQ</sequence>
<dbReference type="Pfam" id="PF01299">
    <property type="entry name" value="Lamp2-like_luminal"/>
    <property type="match status" value="1"/>
</dbReference>
<accession>A0A9J6BWI0</accession>
<dbReference type="AlphaFoldDB" id="A0A9J6BWI0"/>
<dbReference type="GO" id="GO:0005886">
    <property type="term" value="C:plasma membrane"/>
    <property type="evidence" value="ECO:0007669"/>
    <property type="project" value="TreeGrafter"/>
</dbReference>
<evidence type="ECO:0000313" key="12">
    <source>
        <dbReference type="Proteomes" id="UP001107558"/>
    </source>
</evidence>
<dbReference type="GO" id="GO:0005765">
    <property type="term" value="C:lysosomal membrane"/>
    <property type="evidence" value="ECO:0007669"/>
    <property type="project" value="TreeGrafter"/>
</dbReference>
<dbReference type="InterPro" id="IPR048528">
    <property type="entry name" value="Lamp2-like_luminal"/>
</dbReference>
<evidence type="ECO:0000259" key="10">
    <source>
        <dbReference type="Pfam" id="PF01299"/>
    </source>
</evidence>